<keyword evidence="1" id="KW-0175">Coiled coil</keyword>
<dbReference type="OrthoDB" id="1862961at2"/>
<reference evidence="3 4" key="1">
    <citation type="submission" date="2017-04" db="EMBL/GenBank/DDBJ databases">
        <authorList>
            <person name="Afonso C.L."/>
            <person name="Miller P.J."/>
            <person name="Scott M.A."/>
            <person name="Spackman E."/>
            <person name="Goraichik I."/>
            <person name="Dimitrov K.M."/>
            <person name="Suarez D.L."/>
            <person name="Swayne D.E."/>
        </authorList>
    </citation>
    <scope>NUCLEOTIDE SEQUENCE [LARGE SCALE GENOMIC DNA]</scope>
    <source>
        <strain evidence="3 4">DSM 12816</strain>
    </source>
</reference>
<feature type="compositionally biased region" description="Low complexity" evidence="2">
    <location>
        <begin position="8"/>
        <end position="18"/>
    </location>
</feature>
<evidence type="ECO:0000256" key="2">
    <source>
        <dbReference type="SAM" id="MobiDB-lite"/>
    </source>
</evidence>
<evidence type="ECO:0008006" key="5">
    <source>
        <dbReference type="Google" id="ProtNLM"/>
    </source>
</evidence>
<accession>A0A1W1YZ24</accession>
<evidence type="ECO:0000313" key="4">
    <source>
        <dbReference type="Proteomes" id="UP000192790"/>
    </source>
</evidence>
<feature type="compositionally biased region" description="Acidic residues" evidence="2">
    <location>
        <begin position="19"/>
        <end position="39"/>
    </location>
</feature>
<feature type="region of interest" description="Disordered" evidence="2">
    <location>
        <begin position="1"/>
        <end position="91"/>
    </location>
</feature>
<name>A0A1W1YZ24_9FIRM</name>
<keyword evidence="4" id="KW-1185">Reference proteome</keyword>
<evidence type="ECO:0000313" key="3">
    <source>
        <dbReference type="EMBL" id="SMC41071.1"/>
    </source>
</evidence>
<dbReference type="EMBL" id="FWXW01000001">
    <property type="protein sequence ID" value="SMC41071.1"/>
    <property type="molecule type" value="Genomic_DNA"/>
</dbReference>
<feature type="compositionally biased region" description="Basic and acidic residues" evidence="2">
    <location>
        <begin position="40"/>
        <end position="91"/>
    </location>
</feature>
<dbReference type="AlphaFoldDB" id="A0A1W1YZ24"/>
<organism evidence="3 4">
    <name type="scientific">Papillibacter cinnamivorans DSM 12816</name>
    <dbReference type="NCBI Taxonomy" id="1122930"/>
    <lineage>
        <taxon>Bacteria</taxon>
        <taxon>Bacillati</taxon>
        <taxon>Bacillota</taxon>
        <taxon>Clostridia</taxon>
        <taxon>Eubacteriales</taxon>
        <taxon>Oscillospiraceae</taxon>
        <taxon>Papillibacter</taxon>
    </lineage>
</organism>
<gene>
    <name evidence="3" type="ORF">SAMN02745168_0769</name>
</gene>
<evidence type="ECO:0000256" key="1">
    <source>
        <dbReference type="SAM" id="Coils"/>
    </source>
</evidence>
<feature type="region of interest" description="Disordered" evidence="2">
    <location>
        <begin position="258"/>
        <end position="296"/>
    </location>
</feature>
<sequence length="296" mass="32202">MEDLFNEAADPGTDADATPADDDIGDLEIDIEDDSESEEEPKPGGDKPEDKTAEEKQPDPDSEDEQKPDAEAKKPDSAEVKPETFELKHLGEVKQVGKDEVIALAQKGMDYDHVKSKLESLEKGEVSTTDKCRNFVESLAKDAGKSIDDVIMETRIELLVAKGMSPESAKEKAALIAEREAFAAEKAEADKIKAEKAKAEEETAAAAKKRGEDLAALFALHPEVKSKDIPKSVWDKVNAGVPIATAYEKHLNDLLTAENKALKQNKENKERSTGSADSSGSKKEKYDPFMEALSAD</sequence>
<feature type="compositionally biased region" description="Basic and acidic residues" evidence="2">
    <location>
        <begin position="260"/>
        <end position="272"/>
    </location>
</feature>
<dbReference type="Proteomes" id="UP000192790">
    <property type="component" value="Unassembled WGS sequence"/>
</dbReference>
<protein>
    <recommendedName>
        <fullName evidence="5">Scaffolding protein</fullName>
    </recommendedName>
</protein>
<feature type="coiled-coil region" evidence="1">
    <location>
        <begin position="182"/>
        <end position="209"/>
    </location>
</feature>
<dbReference type="STRING" id="1122930.SAMN02745168_0769"/>
<dbReference type="RefSeq" id="WP_084233380.1">
    <property type="nucleotide sequence ID" value="NZ_FWXW01000001.1"/>
</dbReference>
<proteinExistence type="predicted"/>